<reference evidence="2" key="1">
    <citation type="submission" date="2020-04" db="EMBL/GenBank/DDBJ databases">
        <authorList>
            <person name="Chiriac C."/>
            <person name="Salcher M."/>
            <person name="Ghai R."/>
            <person name="Kavagutti S V."/>
        </authorList>
    </citation>
    <scope>NUCLEOTIDE SEQUENCE</scope>
</reference>
<accession>A0A6J5M872</accession>
<keyword evidence="1" id="KW-0472">Membrane</keyword>
<feature type="transmembrane region" description="Helical" evidence="1">
    <location>
        <begin position="34"/>
        <end position="52"/>
    </location>
</feature>
<sequence length="140" mass="16296">MNISTFILLVLFFYCVFRQANQLLCLMQNTPTLTVKTAIQTIIFIPILYLFIPNLDLKTLSIMVFLFAFKVMFSSAILAYTLSQALYWQSQTNDIHWSAIVEGVFGYLYWCLPEELRQIFVILTFSWIVISTIVKKMLAL</sequence>
<proteinExistence type="predicted"/>
<keyword evidence="1" id="KW-0812">Transmembrane</keyword>
<organism evidence="2">
    <name type="scientific">uncultured Caudovirales phage</name>
    <dbReference type="NCBI Taxonomy" id="2100421"/>
    <lineage>
        <taxon>Viruses</taxon>
        <taxon>Duplodnaviria</taxon>
        <taxon>Heunggongvirae</taxon>
        <taxon>Uroviricota</taxon>
        <taxon>Caudoviricetes</taxon>
        <taxon>Peduoviridae</taxon>
        <taxon>Maltschvirus</taxon>
        <taxon>Maltschvirus maltsch</taxon>
    </lineage>
</organism>
<name>A0A6J5M872_9CAUD</name>
<keyword evidence="1" id="KW-1133">Transmembrane helix</keyword>
<gene>
    <name evidence="2" type="ORF">UFOVP410_125</name>
</gene>
<feature type="transmembrane region" description="Helical" evidence="1">
    <location>
        <begin position="64"/>
        <end position="83"/>
    </location>
</feature>
<feature type="transmembrane region" description="Helical" evidence="1">
    <location>
        <begin position="119"/>
        <end position="138"/>
    </location>
</feature>
<evidence type="ECO:0000313" key="2">
    <source>
        <dbReference type="EMBL" id="CAB4141286.1"/>
    </source>
</evidence>
<protein>
    <submittedName>
        <fullName evidence="2">Uncharacterized protein</fullName>
    </submittedName>
</protein>
<evidence type="ECO:0000256" key="1">
    <source>
        <dbReference type="SAM" id="Phobius"/>
    </source>
</evidence>
<dbReference type="EMBL" id="LR796388">
    <property type="protein sequence ID" value="CAB4141286.1"/>
    <property type="molecule type" value="Genomic_DNA"/>
</dbReference>